<dbReference type="OrthoDB" id="9800565at2"/>
<dbReference type="HOGENOM" id="CLU_074761_1_1_0"/>
<dbReference type="eggNOG" id="COG0639">
    <property type="taxonomic scope" value="Bacteria"/>
</dbReference>
<dbReference type="InterPro" id="IPR011152">
    <property type="entry name" value="Pesterase_MJ0912"/>
</dbReference>
<dbReference type="PIRSF" id="PIRSF000883">
    <property type="entry name" value="Pesterase_MJ0912"/>
    <property type="match status" value="1"/>
</dbReference>
<dbReference type="AlphaFoldDB" id="D7CQE9"/>
<evidence type="ECO:0000256" key="1">
    <source>
        <dbReference type="ARBA" id="ARBA00008950"/>
    </source>
</evidence>
<dbReference type="InterPro" id="IPR029052">
    <property type="entry name" value="Metallo-depent_PP-like"/>
</dbReference>
<feature type="domain" description="Calcineurin-like phosphoesterase" evidence="2">
    <location>
        <begin position="1"/>
        <end position="217"/>
    </location>
</feature>
<gene>
    <name evidence="3" type="ordered locus">Trad_1816</name>
</gene>
<reference evidence="4" key="1">
    <citation type="submission" date="2010-05" db="EMBL/GenBank/DDBJ databases">
        <title>The complete genome of Truepera radiovictris DSM 17093.</title>
        <authorList>
            <consortium name="US DOE Joint Genome Institute (JGI-PGF)"/>
            <person name="Lucas S."/>
            <person name="Copeland A."/>
            <person name="Lapidus A."/>
            <person name="Glavina del Rio T."/>
            <person name="Dalin E."/>
            <person name="Tice H."/>
            <person name="Bruce D."/>
            <person name="Goodwin L."/>
            <person name="Pitluck S."/>
            <person name="Kyrpides N."/>
            <person name="Mavromatis K."/>
            <person name="Ovchinnikova G."/>
            <person name="Munk A.C."/>
            <person name="Detter J.C."/>
            <person name="Han C."/>
            <person name="Tapia R."/>
            <person name="Land M."/>
            <person name="Hauser L."/>
            <person name="Markowitz V."/>
            <person name="Cheng J.-F."/>
            <person name="Hugenholtz P."/>
            <person name="Woyke T."/>
            <person name="Wu D."/>
            <person name="Tindall B."/>
            <person name="Pomrenke H.G."/>
            <person name="Brambilla E."/>
            <person name="Klenk H.-P."/>
            <person name="Eisen J.A."/>
        </authorList>
    </citation>
    <scope>NUCLEOTIDE SEQUENCE [LARGE SCALE GENOMIC DNA]</scope>
    <source>
        <strain evidence="4">DSM 17093 / CIP 108686 / LMG 22925 / RQ-24</strain>
    </source>
</reference>
<protein>
    <submittedName>
        <fullName evidence="3">Metallophosphoesterase</fullName>
    </submittedName>
</protein>
<dbReference type="Gene3D" id="3.60.21.10">
    <property type="match status" value="1"/>
</dbReference>
<evidence type="ECO:0000259" key="2">
    <source>
        <dbReference type="Pfam" id="PF12850"/>
    </source>
</evidence>
<accession>D7CQE9</accession>
<dbReference type="EMBL" id="CP002049">
    <property type="protein sequence ID" value="ADI14933.1"/>
    <property type="molecule type" value="Genomic_DNA"/>
</dbReference>
<name>D7CQE9_TRURR</name>
<organism evidence="3 4">
    <name type="scientific">Truepera radiovictrix (strain DSM 17093 / CIP 108686 / LMG 22925 / RQ-24)</name>
    <dbReference type="NCBI Taxonomy" id="649638"/>
    <lineage>
        <taxon>Bacteria</taxon>
        <taxon>Thermotogati</taxon>
        <taxon>Deinococcota</taxon>
        <taxon>Deinococci</taxon>
        <taxon>Trueperales</taxon>
        <taxon>Trueperaceae</taxon>
        <taxon>Truepera</taxon>
    </lineage>
</organism>
<dbReference type="InterPro" id="IPR024654">
    <property type="entry name" value="Calcineurin-like_PHP_lpxH"/>
</dbReference>
<evidence type="ECO:0000313" key="4">
    <source>
        <dbReference type="Proteomes" id="UP000000379"/>
    </source>
</evidence>
<evidence type="ECO:0000313" key="3">
    <source>
        <dbReference type="EMBL" id="ADI14933.1"/>
    </source>
</evidence>
<dbReference type="Proteomes" id="UP000000379">
    <property type="component" value="Chromosome"/>
</dbReference>
<sequence length="256" mass="28861">MRLLLLSDLHANLTALEAVLRHAERQGWERALFLGDAVGYYPDPEAVITRLRELPLEAALLGNHDALLLRTPQGTEAHEQHERNVVTDVLRRQRAELSEGALRFLKALQPAVTRAAWEAVHGARSEPWRYLSSLRHAERELPALNRDLLFFGHTHVPAVYAFTEQGTLALSRSVPLSVRPETPTTYRLPPNARVLVNPGSVGQPRDGVPLASYMIFDDEARRLTHYRVAFDLARVRRRVLEAGYPEALAARLERGQ</sequence>
<dbReference type="GO" id="GO:0005737">
    <property type="term" value="C:cytoplasm"/>
    <property type="evidence" value="ECO:0007669"/>
    <property type="project" value="TreeGrafter"/>
</dbReference>
<proteinExistence type="inferred from homology"/>
<dbReference type="InterPro" id="IPR050126">
    <property type="entry name" value="Ap4A_hydrolase"/>
</dbReference>
<dbReference type="SUPFAM" id="SSF56300">
    <property type="entry name" value="Metallo-dependent phosphatases"/>
    <property type="match status" value="1"/>
</dbReference>
<dbReference type="PANTHER" id="PTHR42850">
    <property type="entry name" value="METALLOPHOSPHOESTERASE"/>
    <property type="match status" value="1"/>
</dbReference>
<comment type="similarity">
    <text evidence="1">Belongs to the metallophosphoesterase superfamily. YfcE family.</text>
</comment>
<dbReference type="PANTHER" id="PTHR42850:SF2">
    <property type="entry name" value="BLL5683 PROTEIN"/>
    <property type="match status" value="1"/>
</dbReference>
<dbReference type="RefSeq" id="WP_013178299.1">
    <property type="nucleotide sequence ID" value="NC_014221.1"/>
</dbReference>
<dbReference type="STRING" id="649638.Trad_1816"/>
<dbReference type="GO" id="GO:0016791">
    <property type="term" value="F:phosphatase activity"/>
    <property type="evidence" value="ECO:0007669"/>
    <property type="project" value="TreeGrafter"/>
</dbReference>
<keyword evidence="4" id="KW-1185">Reference proteome</keyword>
<reference evidence="3 4" key="2">
    <citation type="journal article" date="2011" name="Stand. Genomic Sci.">
        <title>Complete genome sequence of Truepera radiovictrix type strain (RQ-24).</title>
        <authorList>
            <person name="Ivanova N."/>
            <person name="Rohde C."/>
            <person name="Munk C."/>
            <person name="Nolan M."/>
            <person name="Lucas S."/>
            <person name="Del Rio T.G."/>
            <person name="Tice H."/>
            <person name="Deshpande S."/>
            <person name="Cheng J.F."/>
            <person name="Tapia R."/>
            <person name="Han C."/>
            <person name="Goodwin L."/>
            <person name="Pitluck S."/>
            <person name="Liolios K."/>
            <person name="Mavromatis K."/>
            <person name="Mikhailova N."/>
            <person name="Pati A."/>
            <person name="Chen A."/>
            <person name="Palaniappan K."/>
            <person name="Land M."/>
            <person name="Hauser L."/>
            <person name="Chang Y.J."/>
            <person name="Jeffries C.D."/>
            <person name="Brambilla E."/>
            <person name="Rohde M."/>
            <person name="Goker M."/>
            <person name="Tindall B.J."/>
            <person name="Woyke T."/>
            <person name="Bristow J."/>
            <person name="Eisen J.A."/>
            <person name="Markowitz V."/>
            <person name="Hugenholtz P."/>
            <person name="Kyrpides N.C."/>
            <person name="Klenk H.P."/>
            <person name="Lapidus A."/>
        </authorList>
    </citation>
    <scope>NUCLEOTIDE SEQUENCE [LARGE SCALE GENOMIC DNA]</scope>
    <source>
        <strain evidence="4">DSM 17093 / CIP 108686 / LMG 22925 / RQ-24</strain>
    </source>
</reference>
<dbReference type="KEGG" id="tra:Trad_1816"/>
<dbReference type="Pfam" id="PF12850">
    <property type="entry name" value="Metallophos_2"/>
    <property type="match status" value="1"/>
</dbReference>